<evidence type="ECO:0000313" key="2">
    <source>
        <dbReference type="EMBL" id="HIU21066.1"/>
    </source>
</evidence>
<name>A0A9D1L202_9FIRM</name>
<dbReference type="EMBL" id="DVMN01000042">
    <property type="protein sequence ID" value="HIU21066.1"/>
    <property type="molecule type" value="Genomic_DNA"/>
</dbReference>
<proteinExistence type="predicted"/>
<evidence type="ECO:0000256" key="1">
    <source>
        <dbReference type="SAM" id="MobiDB-lite"/>
    </source>
</evidence>
<reference evidence="2" key="2">
    <citation type="journal article" date="2021" name="PeerJ">
        <title>Extensive microbial diversity within the chicken gut microbiome revealed by metagenomics and culture.</title>
        <authorList>
            <person name="Gilroy R."/>
            <person name="Ravi A."/>
            <person name="Getino M."/>
            <person name="Pursley I."/>
            <person name="Horton D.L."/>
            <person name="Alikhan N.F."/>
            <person name="Baker D."/>
            <person name="Gharbi K."/>
            <person name="Hall N."/>
            <person name="Watson M."/>
            <person name="Adriaenssens E.M."/>
            <person name="Foster-Nyarko E."/>
            <person name="Jarju S."/>
            <person name="Secka A."/>
            <person name="Antonio M."/>
            <person name="Oren A."/>
            <person name="Chaudhuri R.R."/>
            <person name="La Ragione R."/>
            <person name="Hildebrand F."/>
            <person name="Pallen M.J."/>
        </authorList>
    </citation>
    <scope>NUCLEOTIDE SEQUENCE</scope>
    <source>
        <strain evidence="2">1063</strain>
    </source>
</reference>
<gene>
    <name evidence="2" type="ORF">IAD51_02345</name>
</gene>
<feature type="region of interest" description="Disordered" evidence="1">
    <location>
        <begin position="1"/>
        <end position="57"/>
    </location>
</feature>
<comment type="caution">
    <text evidence="2">The sequence shown here is derived from an EMBL/GenBank/DDBJ whole genome shotgun (WGS) entry which is preliminary data.</text>
</comment>
<evidence type="ECO:0000313" key="3">
    <source>
        <dbReference type="Proteomes" id="UP000824088"/>
    </source>
</evidence>
<sequence length="57" mass="6385">MKNRKQAKKAKKVKRPLLAEGGQSEKEVWDALKDPNGSWTGVPDNPLDLPEQDVDDL</sequence>
<accession>A0A9D1L202</accession>
<organism evidence="2 3">
    <name type="scientific">Candidatus Limadaptatus stercorigallinarum</name>
    <dbReference type="NCBI Taxonomy" id="2840845"/>
    <lineage>
        <taxon>Bacteria</taxon>
        <taxon>Bacillati</taxon>
        <taxon>Bacillota</taxon>
        <taxon>Clostridia</taxon>
        <taxon>Eubacteriales</taxon>
        <taxon>Candidatus Limadaptatus</taxon>
    </lineage>
</organism>
<dbReference type="Proteomes" id="UP000824088">
    <property type="component" value="Unassembled WGS sequence"/>
</dbReference>
<feature type="compositionally biased region" description="Basic residues" evidence="1">
    <location>
        <begin position="1"/>
        <end position="15"/>
    </location>
</feature>
<feature type="compositionally biased region" description="Basic and acidic residues" evidence="1">
    <location>
        <begin position="23"/>
        <end position="33"/>
    </location>
</feature>
<reference evidence="2" key="1">
    <citation type="submission" date="2020-10" db="EMBL/GenBank/DDBJ databases">
        <authorList>
            <person name="Gilroy R."/>
        </authorList>
    </citation>
    <scope>NUCLEOTIDE SEQUENCE</scope>
    <source>
        <strain evidence="2">1063</strain>
    </source>
</reference>
<dbReference type="AlphaFoldDB" id="A0A9D1L202"/>
<protein>
    <submittedName>
        <fullName evidence="2">Uncharacterized protein</fullName>
    </submittedName>
</protein>